<dbReference type="InterPro" id="IPR029063">
    <property type="entry name" value="SAM-dependent_MTases_sf"/>
</dbReference>
<name>A0A561UCT4_9ACTN</name>
<sequence length="243" mass="26192">MHAAQVGVTARQEAPGSDDFYRDRGASAIMRAAHFPDELLAFLQLELLVARETVAGHGCDTLVELGCYDGRALEVARVAGVSYLGIDVNREGIEALKQRIFDEGLHGRADAVHGDALKSDEWQYRIAGVNPLHVVPFNLIGNFAEPAELLRELAKVGGIALVSVFNAEPWTTGVRRAYYSACGIAGLMEEPGRYGGVRFRGDDGFESESFGSEGFSELLAESGVKVLDESANRYGRCITIGLG</sequence>
<protein>
    <recommendedName>
        <fullName evidence="3">Methyltransferase family protein</fullName>
    </recommendedName>
</protein>
<evidence type="ECO:0008006" key="3">
    <source>
        <dbReference type="Google" id="ProtNLM"/>
    </source>
</evidence>
<dbReference type="AlphaFoldDB" id="A0A561UCT4"/>
<gene>
    <name evidence="1" type="ORF">FHX73_11933</name>
</gene>
<comment type="caution">
    <text evidence="1">The sequence shown here is derived from an EMBL/GenBank/DDBJ whole genome shotgun (WGS) entry which is preliminary data.</text>
</comment>
<reference evidence="1 2" key="1">
    <citation type="submission" date="2019-06" db="EMBL/GenBank/DDBJ databases">
        <title>Sequencing the genomes of 1000 actinobacteria strains.</title>
        <authorList>
            <person name="Klenk H.-P."/>
        </authorList>
    </citation>
    <scope>NUCLEOTIDE SEQUENCE [LARGE SCALE GENOMIC DNA]</scope>
    <source>
        <strain evidence="1 2">DSM 44826</strain>
    </source>
</reference>
<evidence type="ECO:0000313" key="1">
    <source>
        <dbReference type="EMBL" id="TWF97158.1"/>
    </source>
</evidence>
<evidence type="ECO:0000313" key="2">
    <source>
        <dbReference type="Proteomes" id="UP000317940"/>
    </source>
</evidence>
<accession>A0A561UCT4</accession>
<dbReference type="SUPFAM" id="SSF53335">
    <property type="entry name" value="S-adenosyl-L-methionine-dependent methyltransferases"/>
    <property type="match status" value="1"/>
</dbReference>
<organism evidence="1 2">
    <name type="scientific">Kitasatospora viridis</name>
    <dbReference type="NCBI Taxonomy" id="281105"/>
    <lineage>
        <taxon>Bacteria</taxon>
        <taxon>Bacillati</taxon>
        <taxon>Actinomycetota</taxon>
        <taxon>Actinomycetes</taxon>
        <taxon>Kitasatosporales</taxon>
        <taxon>Streptomycetaceae</taxon>
        <taxon>Kitasatospora</taxon>
    </lineage>
</organism>
<proteinExistence type="predicted"/>
<keyword evidence="2" id="KW-1185">Reference proteome</keyword>
<dbReference type="Proteomes" id="UP000317940">
    <property type="component" value="Unassembled WGS sequence"/>
</dbReference>
<dbReference type="Gene3D" id="3.40.50.150">
    <property type="entry name" value="Vaccinia Virus protein VP39"/>
    <property type="match status" value="1"/>
</dbReference>
<dbReference type="EMBL" id="VIWT01000001">
    <property type="protein sequence ID" value="TWF97158.1"/>
    <property type="molecule type" value="Genomic_DNA"/>
</dbReference>